<dbReference type="EMBL" id="JACDXW010000002">
    <property type="protein sequence ID" value="MCB5363292.1"/>
    <property type="molecule type" value="Genomic_DNA"/>
</dbReference>
<evidence type="ECO:0000313" key="3">
    <source>
        <dbReference type="EMBL" id="MCB5363292.1"/>
    </source>
</evidence>
<evidence type="ECO:0000256" key="2">
    <source>
        <dbReference type="SAM" id="Phobius"/>
    </source>
</evidence>
<accession>A0ABS8CB94</accession>
<keyword evidence="2" id="KW-0472">Membrane</keyword>
<organism evidence="3 4">
    <name type="scientific">Mesopusillimonas faecipullorum</name>
    <dbReference type="NCBI Taxonomy" id="2755040"/>
    <lineage>
        <taxon>Bacteria</taxon>
        <taxon>Pseudomonadati</taxon>
        <taxon>Pseudomonadota</taxon>
        <taxon>Betaproteobacteria</taxon>
        <taxon>Burkholderiales</taxon>
        <taxon>Alcaligenaceae</taxon>
        <taxon>Mesopusillimonas</taxon>
    </lineage>
</organism>
<keyword evidence="2" id="KW-1133">Transmembrane helix</keyword>
<feature type="transmembrane region" description="Helical" evidence="2">
    <location>
        <begin position="6"/>
        <end position="26"/>
    </location>
</feature>
<proteinExistence type="predicted"/>
<protein>
    <submittedName>
        <fullName evidence="3">Cbb3-type cytochrome oxidase assembly protein CcoS</fullName>
    </submittedName>
</protein>
<comment type="caution">
    <text evidence="3">The sequence shown here is derived from an EMBL/GenBank/DDBJ whole genome shotgun (WGS) entry which is preliminary data.</text>
</comment>
<dbReference type="PANTHER" id="PTHR41532:SF1">
    <property type="entry name" value="FIXS PROTEIN"/>
    <property type="match status" value="1"/>
</dbReference>
<keyword evidence="2" id="KW-0812">Transmembrane</keyword>
<reference evidence="3 4" key="1">
    <citation type="submission" date="2020-07" db="EMBL/GenBank/DDBJ databases">
        <title>Pusillimonas sp. nov., isolated from poultry manure in Taiwan.</title>
        <authorList>
            <person name="Lin S.-Y."/>
            <person name="Tang Y.-S."/>
            <person name="Young C.-C."/>
        </authorList>
    </citation>
    <scope>NUCLEOTIDE SEQUENCE [LARGE SCALE GENOMIC DNA]</scope>
    <source>
        <strain evidence="3 4">CC-YST705</strain>
    </source>
</reference>
<evidence type="ECO:0000313" key="4">
    <source>
        <dbReference type="Proteomes" id="UP000776983"/>
    </source>
</evidence>
<dbReference type="RefSeq" id="WP_226953617.1">
    <property type="nucleotide sequence ID" value="NZ_JACDXW010000002.1"/>
</dbReference>
<dbReference type="PANTHER" id="PTHR41532">
    <property type="entry name" value="FIXS PROTEIN"/>
    <property type="match status" value="1"/>
</dbReference>
<feature type="region of interest" description="Disordered" evidence="1">
    <location>
        <begin position="51"/>
        <end position="74"/>
    </location>
</feature>
<dbReference type="InterPro" id="IPR004714">
    <property type="entry name" value="Cyt_oxidase_maturation_cbb3"/>
</dbReference>
<name>A0ABS8CB94_9BURK</name>
<gene>
    <name evidence="3" type="primary">ccoS</name>
    <name evidence="3" type="ORF">H0484_05930</name>
</gene>
<keyword evidence="4" id="KW-1185">Reference proteome</keyword>
<feature type="compositionally biased region" description="Basic and acidic residues" evidence="1">
    <location>
        <begin position="64"/>
        <end position="74"/>
    </location>
</feature>
<sequence length="74" mass="8095">METLYLLLPLSLLFVLAIGVAFWWAVSSGQFENSDEAARSILLDDDSTVAPQEPVDASGAPDLLQRKQESDSKK</sequence>
<dbReference type="Pfam" id="PF03597">
    <property type="entry name" value="FixS"/>
    <property type="match status" value="1"/>
</dbReference>
<evidence type="ECO:0000256" key="1">
    <source>
        <dbReference type="SAM" id="MobiDB-lite"/>
    </source>
</evidence>
<dbReference type="NCBIfam" id="TIGR00847">
    <property type="entry name" value="ccoS"/>
    <property type="match status" value="1"/>
</dbReference>
<dbReference type="Proteomes" id="UP000776983">
    <property type="component" value="Unassembled WGS sequence"/>
</dbReference>